<comment type="caution">
    <text evidence="1">The sequence shown here is derived from an EMBL/GenBank/DDBJ whole genome shotgun (WGS) entry which is preliminary data.</text>
</comment>
<evidence type="ECO:0000313" key="2">
    <source>
        <dbReference type="Proteomes" id="UP000785679"/>
    </source>
</evidence>
<gene>
    <name evidence="1" type="ORF">FGO68_gene1782</name>
</gene>
<sequence length="95" mass="11274">MEYRKNQQNIVAILIIPCQIALTLKEKNLCVKNPNLPQRVGVLARYQSINFHQTIGRCENRKILLQHLHPTSRKQISQVKQRIFTLNREIFHKIF</sequence>
<name>A0A8J8P1J1_HALGN</name>
<proteinExistence type="predicted"/>
<organism evidence="1 2">
    <name type="scientific">Halteria grandinella</name>
    <dbReference type="NCBI Taxonomy" id="5974"/>
    <lineage>
        <taxon>Eukaryota</taxon>
        <taxon>Sar</taxon>
        <taxon>Alveolata</taxon>
        <taxon>Ciliophora</taxon>
        <taxon>Intramacronucleata</taxon>
        <taxon>Spirotrichea</taxon>
        <taxon>Stichotrichia</taxon>
        <taxon>Sporadotrichida</taxon>
        <taxon>Halteriidae</taxon>
        <taxon>Halteria</taxon>
    </lineage>
</organism>
<accession>A0A8J8P1J1</accession>
<dbReference type="AlphaFoldDB" id="A0A8J8P1J1"/>
<keyword evidence="2" id="KW-1185">Reference proteome</keyword>
<reference evidence="1" key="1">
    <citation type="submission" date="2019-06" db="EMBL/GenBank/DDBJ databases">
        <authorList>
            <person name="Zheng W."/>
        </authorList>
    </citation>
    <scope>NUCLEOTIDE SEQUENCE</scope>
    <source>
        <strain evidence="1">QDHG01</strain>
    </source>
</reference>
<dbReference type="Proteomes" id="UP000785679">
    <property type="component" value="Unassembled WGS sequence"/>
</dbReference>
<dbReference type="EMBL" id="RRYP01002902">
    <property type="protein sequence ID" value="TNV84315.1"/>
    <property type="molecule type" value="Genomic_DNA"/>
</dbReference>
<evidence type="ECO:0000313" key="1">
    <source>
        <dbReference type="EMBL" id="TNV84315.1"/>
    </source>
</evidence>
<protein>
    <submittedName>
        <fullName evidence="1">Uncharacterized protein</fullName>
    </submittedName>
</protein>